<dbReference type="AlphaFoldDB" id="C5LP49"/>
<dbReference type="EMBL" id="GG683980">
    <property type="protein sequence ID" value="EER01500.1"/>
    <property type="molecule type" value="Genomic_DNA"/>
</dbReference>
<sequence length="355" mass="39102">MDAPLLASTFSTAPDLSGTIVETLTQPPFSVDSLRTLKAAVDDAELLGEMVDACAVAMGAVLDDDAEAEQPQADVIAVRLRRARLRAALIAAASQKEDVVKAKFSVDTILVSAAQLFGCLPNNELVPFPHVAEVLSRDRYSFIEFKTYPEITAAASKSVIQFTPDGQAVETAKLPTGKPPTTFEQWLPLMLRWAFTIYVLEGKGDLIHVCEYAARIASISNKHGFGKAQVFDRRYRQRMLLCMRRLQSSPARGEVKMEDHQAFSTFLAKNLEPELLAEVCLNTSPMLGKPNALGARTMSKVVWEGTCRFTKEGCPYKDCKFAKHLPPTAQQRNTNMGKRVINNQGQGPREKAAKR</sequence>
<keyword evidence="3" id="KW-1185">Reference proteome</keyword>
<organism evidence="3">
    <name type="scientific">Perkinsus marinus (strain ATCC 50983 / TXsc)</name>
    <dbReference type="NCBI Taxonomy" id="423536"/>
    <lineage>
        <taxon>Eukaryota</taxon>
        <taxon>Sar</taxon>
        <taxon>Alveolata</taxon>
        <taxon>Perkinsozoa</taxon>
        <taxon>Perkinsea</taxon>
        <taxon>Perkinsida</taxon>
        <taxon>Perkinsidae</taxon>
        <taxon>Perkinsus</taxon>
    </lineage>
</organism>
<name>C5LP49_PERM5</name>
<dbReference type="Proteomes" id="UP000007800">
    <property type="component" value="Unassembled WGS sequence"/>
</dbReference>
<evidence type="ECO:0000256" key="1">
    <source>
        <dbReference type="SAM" id="MobiDB-lite"/>
    </source>
</evidence>
<dbReference type="GeneID" id="9040011"/>
<feature type="compositionally biased region" description="Polar residues" evidence="1">
    <location>
        <begin position="328"/>
        <end position="346"/>
    </location>
</feature>
<proteinExistence type="predicted"/>
<protein>
    <submittedName>
        <fullName evidence="2">Uncharacterized protein</fullName>
    </submittedName>
</protein>
<feature type="region of interest" description="Disordered" evidence="1">
    <location>
        <begin position="327"/>
        <end position="355"/>
    </location>
</feature>
<accession>C5LP49</accession>
<dbReference type="RefSeq" id="XP_002768782.1">
    <property type="nucleotide sequence ID" value="XM_002768736.1"/>
</dbReference>
<evidence type="ECO:0000313" key="3">
    <source>
        <dbReference type="Proteomes" id="UP000007800"/>
    </source>
</evidence>
<reference evidence="2 3" key="1">
    <citation type="submission" date="2008-07" db="EMBL/GenBank/DDBJ databases">
        <authorList>
            <person name="El-Sayed N."/>
            <person name="Caler E."/>
            <person name="Inman J."/>
            <person name="Amedeo P."/>
            <person name="Hass B."/>
            <person name="Wortman J."/>
        </authorList>
    </citation>
    <scope>NUCLEOTIDE SEQUENCE [LARGE SCALE GENOMIC DNA]</scope>
    <source>
        <strain evidence="3">ATCC 50983 / TXsc</strain>
    </source>
</reference>
<dbReference type="InParanoid" id="C5LP49"/>
<evidence type="ECO:0000313" key="2">
    <source>
        <dbReference type="EMBL" id="EER01500.1"/>
    </source>
</evidence>
<gene>
    <name evidence="2" type="ORF">Pmar_PMAR026923</name>
</gene>